<gene>
    <name evidence="2" type="primary">tssJ</name>
    <name evidence="2" type="ORF">GPA27_09055</name>
</gene>
<dbReference type="EMBL" id="WTVS01000015">
    <property type="protein sequence ID" value="NMF97534.1"/>
    <property type="molecule type" value="Genomic_DNA"/>
</dbReference>
<reference evidence="2 3" key="1">
    <citation type="submission" date="2019-12" db="EMBL/GenBank/DDBJ databases">
        <title>Comparative genomics gives insights into the taxonomy of the Azoarcus-Aromatoleum group and reveals separate origins of nif in the plant-associated Azoarcus and non-plant-associated Aromatoleum sub-groups.</title>
        <authorList>
            <person name="Lafos M."/>
            <person name="Maluk M."/>
            <person name="Batista M."/>
            <person name="Junghare M."/>
            <person name="Carmona M."/>
            <person name="Faoro H."/>
            <person name="Cruz L.M."/>
            <person name="Battistoni F."/>
            <person name="De Souza E."/>
            <person name="Pedrosa F."/>
            <person name="Chen W.-M."/>
            <person name="Poole P.S."/>
            <person name="Dixon R.A."/>
            <person name="James E.K."/>
        </authorList>
    </citation>
    <scope>NUCLEOTIDE SEQUENCE [LARGE SCALE GENOMIC DNA]</scope>
    <source>
        <strain evidence="2 3">T</strain>
    </source>
</reference>
<dbReference type="Proteomes" id="UP000634522">
    <property type="component" value="Unassembled WGS sequence"/>
</dbReference>
<organism evidence="2 3">
    <name type="scientific">Aromatoleum toluolicum</name>
    <dbReference type="NCBI Taxonomy" id="90060"/>
    <lineage>
        <taxon>Bacteria</taxon>
        <taxon>Pseudomonadati</taxon>
        <taxon>Pseudomonadota</taxon>
        <taxon>Betaproteobacteria</taxon>
        <taxon>Rhodocyclales</taxon>
        <taxon>Rhodocyclaceae</taxon>
        <taxon>Aromatoleum</taxon>
    </lineage>
</organism>
<dbReference type="InterPro" id="IPR038706">
    <property type="entry name" value="Type_VI_SciN-like_sf"/>
</dbReference>
<dbReference type="Gene3D" id="2.60.40.4150">
    <property type="entry name" value="Type VI secretion system, lipoprotein SciN"/>
    <property type="match status" value="1"/>
</dbReference>
<keyword evidence="1" id="KW-0732">Signal</keyword>
<dbReference type="PANTHER" id="PTHR37625:SF4">
    <property type="entry name" value="OUTER MEMBRANE LIPOPROTEIN"/>
    <property type="match status" value="1"/>
</dbReference>
<protein>
    <submittedName>
        <fullName evidence="2">Type VI secretion system lipoprotein TssJ</fullName>
    </submittedName>
</protein>
<dbReference type="PROSITE" id="PS51257">
    <property type="entry name" value="PROKAR_LIPOPROTEIN"/>
    <property type="match status" value="1"/>
</dbReference>
<accession>A0ABX1NE27</accession>
<proteinExistence type="predicted"/>
<keyword evidence="2" id="KW-0449">Lipoprotein</keyword>
<keyword evidence="3" id="KW-1185">Reference proteome</keyword>
<evidence type="ECO:0000313" key="3">
    <source>
        <dbReference type="Proteomes" id="UP000634522"/>
    </source>
</evidence>
<name>A0ABX1NE27_9RHOO</name>
<dbReference type="Pfam" id="PF12790">
    <property type="entry name" value="T6SS-SciN"/>
    <property type="match status" value="1"/>
</dbReference>
<dbReference type="PANTHER" id="PTHR37625">
    <property type="entry name" value="OUTER MEMBRANE LIPOPROTEIN-RELATED"/>
    <property type="match status" value="1"/>
</dbReference>
<evidence type="ECO:0000313" key="2">
    <source>
        <dbReference type="EMBL" id="NMF97534.1"/>
    </source>
</evidence>
<dbReference type="RefSeq" id="WP_169139697.1">
    <property type="nucleotide sequence ID" value="NZ_WTVS01000015.1"/>
</dbReference>
<dbReference type="InterPro" id="IPR017734">
    <property type="entry name" value="T6SS_SciN"/>
</dbReference>
<comment type="caution">
    <text evidence="2">The sequence shown here is derived from an EMBL/GenBank/DDBJ whole genome shotgun (WGS) entry which is preliminary data.</text>
</comment>
<evidence type="ECO:0000256" key="1">
    <source>
        <dbReference type="SAM" id="SignalP"/>
    </source>
</evidence>
<feature type="chain" id="PRO_5046836214" evidence="1">
    <location>
        <begin position="29"/>
        <end position="213"/>
    </location>
</feature>
<sequence length="213" mass="22275">MKNSCAGSTRRLPAPLLAALTAILTPLAAGCSTVSALQIAGTVAGVALEATGLKKADQRPATEAVHPVAMTLSTGPATNATRNGEALALVVRIYQLRSNTAFARLTDAQASTPESERGALQDDLVSVRELTLLPGRTYRFEEQVPDQVKVIGVAAQFHRPAAHRWKLAFDREASQKTGIAVAFHACAMTTGTGELAQPATTASVRSLSGVRCT</sequence>
<dbReference type="NCBIfam" id="TIGR03352">
    <property type="entry name" value="VI_chp_3"/>
    <property type="match status" value="1"/>
</dbReference>
<feature type="signal peptide" evidence="1">
    <location>
        <begin position="1"/>
        <end position="28"/>
    </location>
</feature>